<dbReference type="AlphaFoldDB" id="A0A430AI60"/>
<feature type="transmembrane region" description="Helical" evidence="8">
    <location>
        <begin position="118"/>
        <end position="143"/>
    </location>
</feature>
<feature type="transmembrane region" description="Helical" evidence="8">
    <location>
        <begin position="270"/>
        <end position="299"/>
    </location>
</feature>
<comment type="subcellular location">
    <subcellularLocation>
        <location evidence="1">Cell membrane</location>
        <topology evidence="1">Multi-pass membrane protein</topology>
    </subcellularLocation>
</comment>
<keyword evidence="3" id="KW-0813">Transport</keyword>
<name>A0A430AI60_9ENTE</name>
<dbReference type="Proteomes" id="UP000288669">
    <property type="component" value="Unassembled WGS sequence"/>
</dbReference>
<feature type="transmembrane region" description="Helical" evidence="8">
    <location>
        <begin position="86"/>
        <end position="106"/>
    </location>
</feature>
<keyword evidence="6 8" id="KW-1133">Transmembrane helix</keyword>
<dbReference type="GO" id="GO:0005886">
    <property type="term" value="C:plasma membrane"/>
    <property type="evidence" value="ECO:0007669"/>
    <property type="project" value="UniProtKB-SubCell"/>
</dbReference>
<organism evidence="9 10">
    <name type="scientific">Vagococcus entomophilus</name>
    <dbReference type="NCBI Taxonomy" id="1160095"/>
    <lineage>
        <taxon>Bacteria</taxon>
        <taxon>Bacillati</taxon>
        <taxon>Bacillota</taxon>
        <taxon>Bacilli</taxon>
        <taxon>Lactobacillales</taxon>
        <taxon>Enterococcaceae</taxon>
        <taxon>Vagococcus</taxon>
    </lineage>
</organism>
<feature type="transmembrane region" description="Helical" evidence="8">
    <location>
        <begin position="311"/>
        <end position="330"/>
    </location>
</feature>
<reference evidence="9 10" key="1">
    <citation type="submission" date="2017-05" db="EMBL/GenBank/DDBJ databases">
        <title>Vagococcus spp. assemblies.</title>
        <authorList>
            <person name="Gulvik C.A."/>
        </authorList>
    </citation>
    <scope>NUCLEOTIDE SEQUENCE [LARGE SCALE GENOMIC DNA]</scope>
    <source>
        <strain evidence="9 10">DSM 24756</strain>
    </source>
</reference>
<dbReference type="InterPro" id="IPR037294">
    <property type="entry name" value="ABC_BtuC-like"/>
</dbReference>
<dbReference type="GO" id="GO:0033214">
    <property type="term" value="P:siderophore-iron import into cell"/>
    <property type="evidence" value="ECO:0007669"/>
    <property type="project" value="TreeGrafter"/>
</dbReference>
<evidence type="ECO:0000313" key="10">
    <source>
        <dbReference type="Proteomes" id="UP000288669"/>
    </source>
</evidence>
<keyword evidence="4" id="KW-1003">Cell membrane</keyword>
<feature type="transmembrane region" description="Helical" evidence="8">
    <location>
        <begin position="179"/>
        <end position="202"/>
    </location>
</feature>
<evidence type="ECO:0000256" key="7">
    <source>
        <dbReference type="ARBA" id="ARBA00023136"/>
    </source>
</evidence>
<feature type="transmembrane region" description="Helical" evidence="8">
    <location>
        <begin position="337"/>
        <end position="357"/>
    </location>
</feature>
<dbReference type="GO" id="GO:0022857">
    <property type="term" value="F:transmembrane transporter activity"/>
    <property type="evidence" value="ECO:0007669"/>
    <property type="project" value="InterPro"/>
</dbReference>
<evidence type="ECO:0000256" key="6">
    <source>
        <dbReference type="ARBA" id="ARBA00022989"/>
    </source>
</evidence>
<feature type="transmembrane region" description="Helical" evidence="8">
    <location>
        <begin position="21"/>
        <end position="43"/>
    </location>
</feature>
<feature type="transmembrane region" description="Helical" evidence="8">
    <location>
        <begin position="222"/>
        <end position="241"/>
    </location>
</feature>
<gene>
    <name evidence="9" type="ORF">CBF30_00180</name>
</gene>
<evidence type="ECO:0000256" key="8">
    <source>
        <dbReference type="SAM" id="Phobius"/>
    </source>
</evidence>
<evidence type="ECO:0000256" key="2">
    <source>
        <dbReference type="ARBA" id="ARBA00007935"/>
    </source>
</evidence>
<proteinExistence type="inferred from homology"/>
<keyword evidence="5 8" id="KW-0812">Transmembrane</keyword>
<dbReference type="Pfam" id="PF01032">
    <property type="entry name" value="FecCD"/>
    <property type="match status" value="1"/>
</dbReference>
<evidence type="ECO:0000256" key="4">
    <source>
        <dbReference type="ARBA" id="ARBA00022475"/>
    </source>
</evidence>
<keyword evidence="7 8" id="KW-0472">Membrane</keyword>
<dbReference type="OrthoDB" id="9811721at2"/>
<dbReference type="SUPFAM" id="SSF81345">
    <property type="entry name" value="ABC transporter involved in vitamin B12 uptake, BtuC"/>
    <property type="match status" value="1"/>
</dbReference>
<dbReference type="CDD" id="cd06550">
    <property type="entry name" value="TM_ABC_iron-siderophores_like"/>
    <property type="match status" value="1"/>
</dbReference>
<evidence type="ECO:0000313" key="9">
    <source>
        <dbReference type="EMBL" id="RSU07693.1"/>
    </source>
</evidence>
<accession>A0A430AI60</accession>
<evidence type="ECO:0000256" key="1">
    <source>
        <dbReference type="ARBA" id="ARBA00004651"/>
    </source>
</evidence>
<comment type="caution">
    <text evidence="9">The sequence shown here is derived from an EMBL/GenBank/DDBJ whole genome shotgun (WGS) entry which is preliminary data.</text>
</comment>
<dbReference type="EMBL" id="NGJZ01000001">
    <property type="protein sequence ID" value="RSU07693.1"/>
    <property type="molecule type" value="Genomic_DNA"/>
</dbReference>
<comment type="similarity">
    <text evidence="2">Belongs to the binding-protein-dependent transport system permease family. FecCD subfamily.</text>
</comment>
<sequence>MKALQNGATHKKRFSNHSQKVLIGLFILLGLFLVLSLIISISIGQVSIPLRETFQIVIYKLSNGTIGNLDHVGSSSYVPIIWQIRFPRAIMALLIGAGLSLCGVIMQATVQNPLADPYILGISSGASLGATFAILIGFGSGSFFSQTGVAFWAFAGALVASLIVFILAGMGGKMTSVKLVLSGMVISALCSAFSNFIIYFSNNTEGMKSVAFWTMGSLAATSWHQLPLLSGVLFILVVFFLSQFRVLNTLLLGDEAATTLGIDLNLYRKIYMVLTALLTGLMVASCGTIGFVGLIIPHFLRAFTGANHQKLLPFSLIIGSLFLVWSDILARTMIAGVELPIGILTSLIGAPLFLYILTKKSYQFGG</sequence>
<dbReference type="PANTHER" id="PTHR30472">
    <property type="entry name" value="FERRIC ENTEROBACTIN TRANSPORT SYSTEM PERMEASE PROTEIN"/>
    <property type="match status" value="1"/>
</dbReference>
<evidence type="ECO:0000256" key="5">
    <source>
        <dbReference type="ARBA" id="ARBA00022692"/>
    </source>
</evidence>
<dbReference type="FunFam" id="1.10.3470.10:FF:000001">
    <property type="entry name" value="Vitamin B12 ABC transporter permease BtuC"/>
    <property type="match status" value="1"/>
</dbReference>
<evidence type="ECO:0000256" key="3">
    <source>
        <dbReference type="ARBA" id="ARBA00022448"/>
    </source>
</evidence>
<dbReference type="PANTHER" id="PTHR30472:SF25">
    <property type="entry name" value="ABC TRANSPORTER PERMEASE PROTEIN MJ0876-RELATED"/>
    <property type="match status" value="1"/>
</dbReference>
<dbReference type="InterPro" id="IPR000522">
    <property type="entry name" value="ABC_transptr_permease_BtuC"/>
</dbReference>
<protein>
    <submittedName>
        <fullName evidence="9">ABC transporter</fullName>
    </submittedName>
</protein>
<dbReference type="RefSeq" id="WP_126821603.1">
    <property type="nucleotide sequence ID" value="NZ_JBHLWU010000001.1"/>
</dbReference>
<keyword evidence="10" id="KW-1185">Reference proteome</keyword>
<dbReference type="Gene3D" id="1.10.3470.10">
    <property type="entry name" value="ABC transporter involved in vitamin B12 uptake, BtuC"/>
    <property type="match status" value="1"/>
</dbReference>
<feature type="transmembrane region" description="Helical" evidence="8">
    <location>
        <begin position="149"/>
        <end position="167"/>
    </location>
</feature>